<dbReference type="Gene3D" id="1.20.140.10">
    <property type="entry name" value="Butyryl-CoA Dehydrogenase, subunit A, domain 3"/>
    <property type="match status" value="1"/>
</dbReference>
<dbReference type="PROSITE" id="PS00073">
    <property type="entry name" value="ACYL_COA_DH_2"/>
    <property type="match status" value="1"/>
</dbReference>
<comment type="similarity">
    <text evidence="2 5">Belongs to the acyl-CoA dehydrogenase family.</text>
</comment>
<evidence type="ECO:0000256" key="4">
    <source>
        <dbReference type="ARBA" id="ARBA00022827"/>
    </source>
</evidence>
<gene>
    <name evidence="9" type="ORF">ACFSBH_20920</name>
</gene>
<protein>
    <submittedName>
        <fullName evidence="9">Acyl-CoA dehydrogenase family protein</fullName>
    </submittedName>
</protein>
<dbReference type="Proteomes" id="UP001597221">
    <property type="component" value="Unassembled WGS sequence"/>
</dbReference>
<name>A0ABW4HY60_9BACI</name>
<evidence type="ECO:0000259" key="6">
    <source>
        <dbReference type="Pfam" id="PF00441"/>
    </source>
</evidence>
<dbReference type="RefSeq" id="WP_379599556.1">
    <property type="nucleotide sequence ID" value="NZ_JBHUDE010000167.1"/>
</dbReference>
<dbReference type="Pfam" id="PF00441">
    <property type="entry name" value="Acyl-CoA_dh_1"/>
    <property type="match status" value="1"/>
</dbReference>
<dbReference type="InterPro" id="IPR006091">
    <property type="entry name" value="Acyl-CoA_Oxase/DH_mid-dom"/>
</dbReference>
<dbReference type="InterPro" id="IPR052904">
    <property type="entry name" value="Acyl-CoA_dehydrogenase-like"/>
</dbReference>
<keyword evidence="3 5" id="KW-0285">Flavoprotein</keyword>
<feature type="domain" description="Acyl-CoA oxidase/dehydrogenase middle" evidence="7">
    <location>
        <begin position="175"/>
        <end position="273"/>
    </location>
</feature>
<evidence type="ECO:0000259" key="8">
    <source>
        <dbReference type="Pfam" id="PF18158"/>
    </source>
</evidence>
<proteinExistence type="inferred from homology"/>
<evidence type="ECO:0000256" key="2">
    <source>
        <dbReference type="ARBA" id="ARBA00009347"/>
    </source>
</evidence>
<feature type="domain" description="Adaptive response protein AidB N-terminal" evidence="8">
    <location>
        <begin position="23"/>
        <end position="165"/>
    </location>
</feature>
<sequence length="566" mass="64289">MKMLDIKEKKNTGNFYIEDLNLRRLLKETLSGDFFEWADKELENYGELCAGPIDERAAHTDKEGEPKLIRYDKMGNEVSKVWLNEGYKQSVKDTYNTGVVGYVHKEIPSLGHKGNYVYSYALKYLLSHTEPGLACPVTLTKATAYLIDHYASEELKEKFLPHVISTGDVKLYEGATFLTERQGGSDVGANEVFAVKTGEVYRITGEKYFASNAGACGVAMVLARVKGAPEGTKGLSLFLVPWEENREAGNLRIRRLKDKLGVRAVPSAEVEFEGAVGYLVGEENQGFYYMIEALNLSRVSNAVASLGIMRRAYLEARNYAMGREAFGKKLTEYPMIQATLSKMVAKQEVELNALFRVIELMDKVMGLDTKHTATEKEKALFRLYVAVMKKETAEQAVHFAHEAIEMHGGNGYIEDFVTPRLLRDAQVLTVWEGTANILGLEVLRLIGKYEVEKVFAEEMRDRLESVRNSGKLDHELFRWIDVLEDEIDGLLNHVTEIKKLSYDLQTYYSKDIAKWFVEIFESVVAVEEAVKDERQLRIAEVYLEDVWERKSVHANPVKLVWFEDIV</sequence>
<accession>A0ABW4HY60</accession>
<comment type="caution">
    <text evidence="9">The sequence shown here is derived from an EMBL/GenBank/DDBJ whole genome shotgun (WGS) entry which is preliminary data.</text>
</comment>
<evidence type="ECO:0000313" key="10">
    <source>
        <dbReference type="Proteomes" id="UP001597221"/>
    </source>
</evidence>
<dbReference type="Pfam" id="PF18158">
    <property type="entry name" value="AidB_N"/>
    <property type="match status" value="1"/>
</dbReference>
<dbReference type="PANTHER" id="PTHR42707">
    <property type="entry name" value="ACYL-COA DEHYDROGENASE"/>
    <property type="match status" value="1"/>
</dbReference>
<dbReference type="PANTHER" id="PTHR42707:SF2">
    <property type="entry name" value="ACD11 DEHYDROGENASE"/>
    <property type="match status" value="1"/>
</dbReference>
<comment type="cofactor">
    <cofactor evidence="1 5">
        <name>FAD</name>
        <dbReference type="ChEBI" id="CHEBI:57692"/>
    </cofactor>
</comment>
<organism evidence="9 10">
    <name type="scientific">Oceanobacillus luteolus</name>
    <dbReference type="NCBI Taxonomy" id="1274358"/>
    <lineage>
        <taxon>Bacteria</taxon>
        <taxon>Bacillati</taxon>
        <taxon>Bacillota</taxon>
        <taxon>Bacilli</taxon>
        <taxon>Bacillales</taxon>
        <taxon>Bacillaceae</taxon>
        <taxon>Oceanobacillus</taxon>
    </lineage>
</organism>
<dbReference type="InterPro" id="IPR009100">
    <property type="entry name" value="AcylCoA_DH/oxidase_NM_dom_sf"/>
</dbReference>
<keyword evidence="4 5" id="KW-0274">FAD</keyword>
<dbReference type="SUPFAM" id="SSF47203">
    <property type="entry name" value="Acyl-CoA dehydrogenase C-terminal domain-like"/>
    <property type="match status" value="1"/>
</dbReference>
<evidence type="ECO:0000256" key="5">
    <source>
        <dbReference type="RuleBase" id="RU362125"/>
    </source>
</evidence>
<evidence type="ECO:0000256" key="3">
    <source>
        <dbReference type="ARBA" id="ARBA00022630"/>
    </source>
</evidence>
<dbReference type="InterPro" id="IPR036250">
    <property type="entry name" value="AcylCo_DH-like_C"/>
</dbReference>
<evidence type="ECO:0000313" key="9">
    <source>
        <dbReference type="EMBL" id="MFD1610081.1"/>
    </source>
</evidence>
<dbReference type="InterPro" id="IPR006089">
    <property type="entry name" value="Acyl-CoA_DH_CS"/>
</dbReference>
<evidence type="ECO:0000256" key="1">
    <source>
        <dbReference type="ARBA" id="ARBA00001974"/>
    </source>
</evidence>
<dbReference type="EMBL" id="JBHUDE010000167">
    <property type="protein sequence ID" value="MFD1610081.1"/>
    <property type="molecule type" value="Genomic_DNA"/>
</dbReference>
<keyword evidence="10" id="KW-1185">Reference proteome</keyword>
<dbReference type="Pfam" id="PF02770">
    <property type="entry name" value="Acyl-CoA_dh_M"/>
    <property type="match status" value="1"/>
</dbReference>
<dbReference type="Gene3D" id="2.40.110.20">
    <property type="match status" value="1"/>
</dbReference>
<dbReference type="SUPFAM" id="SSF56645">
    <property type="entry name" value="Acyl-CoA dehydrogenase NM domain-like"/>
    <property type="match status" value="1"/>
</dbReference>
<dbReference type="InterPro" id="IPR041504">
    <property type="entry name" value="AidB_N"/>
</dbReference>
<keyword evidence="5" id="KW-0560">Oxidoreductase</keyword>
<reference evidence="10" key="1">
    <citation type="journal article" date="2019" name="Int. J. Syst. Evol. Microbiol.">
        <title>The Global Catalogue of Microorganisms (GCM) 10K type strain sequencing project: providing services to taxonomists for standard genome sequencing and annotation.</title>
        <authorList>
            <consortium name="The Broad Institute Genomics Platform"/>
            <consortium name="The Broad Institute Genome Sequencing Center for Infectious Disease"/>
            <person name="Wu L."/>
            <person name="Ma J."/>
        </authorList>
    </citation>
    <scope>NUCLEOTIDE SEQUENCE [LARGE SCALE GENOMIC DNA]</scope>
    <source>
        <strain evidence="10">CGMCC 1.12376</strain>
    </source>
</reference>
<feature type="domain" description="Acyl-CoA dehydrogenase/oxidase C-terminal" evidence="6">
    <location>
        <begin position="284"/>
        <end position="440"/>
    </location>
</feature>
<evidence type="ECO:0000259" key="7">
    <source>
        <dbReference type="Pfam" id="PF02770"/>
    </source>
</evidence>
<dbReference type="InterPro" id="IPR009075">
    <property type="entry name" value="AcylCo_DH/oxidase_C"/>
</dbReference>